<evidence type="ECO:0000313" key="2">
    <source>
        <dbReference type="EMBL" id="GHM59210.1"/>
    </source>
</evidence>
<keyword evidence="1" id="KW-1133">Transmembrane helix</keyword>
<dbReference type="EMBL" id="BNGU01000005">
    <property type="protein sequence ID" value="GHM59210.1"/>
    <property type="molecule type" value="Genomic_DNA"/>
</dbReference>
<proteinExistence type="predicted"/>
<comment type="caution">
    <text evidence="2">The sequence shown here is derived from an EMBL/GenBank/DDBJ whole genome shotgun (WGS) entry which is preliminary data.</text>
</comment>
<sequence length="202" mass="21825">MKKEEVEKLQEELISIISCIPASSEDSHDKDRALEIIQDLGRDHINDIISYGSKKGTILDLIIESDSQPGHTVTLVDNILTQSNHRIRLNNKILVELEKSVKSFGGKKSEDLKGPLDRIISKAKRGANIGIFAISVVFIVIGMIVGMMLAIIGAIVGAAIGTIIGIVSEIKTGINSLASKVKPDLQNTTVEQINAGLESFDI</sequence>
<organism evidence="2 3">
    <name type="scientific">Candidatus Mesenet longicola</name>
    <dbReference type="NCBI Taxonomy" id="1892558"/>
    <lineage>
        <taxon>Bacteria</taxon>
        <taxon>Pseudomonadati</taxon>
        <taxon>Pseudomonadota</taxon>
        <taxon>Alphaproteobacteria</taxon>
        <taxon>Rickettsiales</taxon>
        <taxon>Anaplasmataceae</taxon>
        <taxon>Candidatus Mesenet</taxon>
    </lineage>
</organism>
<accession>A0A8J3MNT2</accession>
<keyword evidence="1" id="KW-0812">Transmembrane</keyword>
<keyword evidence="1" id="KW-0472">Membrane</keyword>
<gene>
    <name evidence="2" type="ORF">sL5_02030</name>
</gene>
<reference evidence="2 3" key="1">
    <citation type="journal article" date="2021" name="Microb. Ecol.">
        <title>Candidatus Mesenet longicola: Novel Endosymbionts of Brontispa longissima that Induce Cytoplasmic Incompatibility.</title>
        <authorList>
            <person name="Takano S."/>
            <person name="Gotoh Y."/>
            <person name="Hayashi T."/>
        </authorList>
    </citation>
    <scope>NUCLEOTIDE SEQUENCE [LARGE SCALE GENOMIC DNA]</scope>
    <source>
        <strain evidence="2">L5</strain>
    </source>
</reference>
<feature type="transmembrane region" description="Helical" evidence="1">
    <location>
        <begin position="126"/>
        <end position="145"/>
    </location>
</feature>
<protein>
    <submittedName>
        <fullName evidence="2">Uncharacterized protein</fullName>
    </submittedName>
</protein>
<dbReference type="Proteomes" id="UP000637906">
    <property type="component" value="Unassembled WGS sequence"/>
</dbReference>
<evidence type="ECO:0000256" key="1">
    <source>
        <dbReference type="SAM" id="Phobius"/>
    </source>
</evidence>
<feature type="transmembrane region" description="Helical" evidence="1">
    <location>
        <begin position="151"/>
        <end position="170"/>
    </location>
</feature>
<name>A0A8J3MNT2_9RICK</name>
<keyword evidence="3" id="KW-1185">Reference proteome</keyword>
<dbReference type="AlphaFoldDB" id="A0A8J3MNT2"/>
<evidence type="ECO:0000313" key="3">
    <source>
        <dbReference type="Proteomes" id="UP000637906"/>
    </source>
</evidence>